<sequence>MKWIIPSNLNYYKANDAFKKNNIVYWRQKVNYKVGDIIYIYSVRPVQKVMLKTHVLETNVAFEDTYDDSEFFVHKEDIYDNKTCKSVKLELIKYLDDERLNLDNLMKNGLKGAPQGPMKLRDSVLEEYIESCFEEDEITEINKKNLNYEREVISIPASGKIDLIYKCRIHAHPDNFRSYPYKKALYYTFRRKGGIMEKLYTNSKTIRFNPNKIEEIKQFNLNKDEIQRLECYVRARAQNFGFSEEGNYKFYILDQCLELEKCVSLPKQNNHAYFTISEMYSKKEIISRYNENDGKSDEKYTEGAMTTIQVNKYERNPKARKKCLEYYGYKCCICGFDFEKFYGYIGKNIIEVHHKKALNEIKNTYEVDPIKDLRPVCSNCHTIIHNRKPDYEIEELKSIITQKHETIQI</sequence>
<protein>
    <submittedName>
        <fullName evidence="1">HNH endonuclease domain protein</fullName>
    </submittedName>
</protein>
<dbReference type="eggNOG" id="COG3183">
    <property type="taxonomic scope" value="Bacteria"/>
</dbReference>
<dbReference type="CDD" id="cd00085">
    <property type="entry name" value="HNHc"/>
    <property type="match status" value="1"/>
</dbReference>
<gene>
    <name evidence="1" type="ORF">CLP_1870</name>
</gene>
<evidence type="ECO:0000313" key="2">
    <source>
        <dbReference type="Proteomes" id="UP000003081"/>
    </source>
</evidence>
<keyword evidence="1" id="KW-0378">Hydrolase</keyword>
<comment type="caution">
    <text evidence="1">The sequence shown here is derived from an EMBL/GenBank/DDBJ whole genome shotgun (WGS) entry which is preliminary data.</text>
</comment>
<dbReference type="EMBL" id="ACOM01000005">
    <property type="protein sequence ID" value="EEP54461.1"/>
    <property type="molecule type" value="Genomic_DNA"/>
</dbReference>
<dbReference type="Proteomes" id="UP000003081">
    <property type="component" value="Unassembled WGS sequence"/>
</dbReference>
<organism evidence="1 2">
    <name type="scientific">Clostridium butyricum E4 str. BoNT E BL5262</name>
    <dbReference type="NCBI Taxonomy" id="632245"/>
    <lineage>
        <taxon>Bacteria</taxon>
        <taxon>Bacillati</taxon>
        <taxon>Bacillota</taxon>
        <taxon>Clostridia</taxon>
        <taxon>Eubacteriales</taxon>
        <taxon>Clostridiaceae</taxon>
        <taxon>Clostridium</taxon>
    </lineage>
</organism>
<keyword evidence="1" id="KW-0540">Nuclease</keyword>
<dbReference type="AlphaFoldDB" id="C4IFW3"/>
<proteinExistence type="predicted"/>
<evidence type="ECO:0000313" key="1">
    <source>
        <dbReference type="EMBL" id="EEP54461.1"/>
    </source>
</evidence>
<name>C4IFW3_CLOBU</name>
<dbReference type="InterPro" id="IPR003615">
    <property type="entry name" value="HNH_nuc"/>
</dbReference>
<reference evidence="1" key="1">
    <citation type="submission" date="2009-08" db="EMBL/GenBank/DDBJ databases">
        <authorList>
            <person name="Shrivastava S."/>
            <person name="Brinkac L.B."/>
            <person name="Brown J.L."/>
            <person name="Bruce D.B."/>
            <person name="Detter C."/>
            <person name="Green L.D."/>
            <person name="Munk C.A."/>
            <person name="Rogers Y.C."/>
            <person name="Tapia R."/>
            <person name="Sims D.R."/>
            <person name="Smith L.A."/>
            <person name="Smith T.J."/>
            <person name="Sutton G."/>
            <person name="Brettin T."/>
        </authorList>
    </citation>
    <scope>NUCLEOTIDE SEQUENCE [LARGE SCALE GENOMIC DNA]</scope>
    <source>
        <strain evidence="1">BoNT E BL5262</strain>
    </source>
</reference>
<dbReference type="RefSeq" id="WP_003415308.1">
    <property type="nucleotide sequence ID" value="NZ_ACOM01000005.1"/>
</dbReference>
<accession>C4IFW3</accession>
<dbReference type="GO" id="GO:0004519">
    <property type="term" value="F:endonuclease activity"/>
    <property type="evidence" value="ECO:0007669"/>
    <property type="project" value="UniProtKB-KW"/>
</dbReference>
<dbReference type="HOGENOM" id="CLU_672122_0_0_9"/>
<keyword evidence="1" id="KW-0255">Endonuclease</keyword>
<dbReference type="Gene3D" id="1.10.30.50">
    <property type="match status" value="1"/>
</dbReference>
<keyword evidence="2" id="KW-1185">Reference proteome</keyword>